<name>A0A2X0M1N3_9BASI</name>
<gene>
    <name evidence="6" type="primary">BQ5605_C003g02478</name>
    <name evidence="6" type="ORF">BQ5605_C003G02478</name>
</gene>
<dbReference type="InterPro" id="IPR029058">
    <property type="entry name" value="AB_hydrolase_fold"/>
</dbReference>
<dbReference type="GO" id="GO:0004806">
    <property type="term" value="F:triacylglycerol lipase activity"/>
    <property type="evidence" value="ECO:0007669"/>
    <property type="project" value="UniProtKB-EC"/>
</dbReference>
<dbReference type="PANTHER" id="PTHR34853">
    <property type="match status" value="1"/>
</dbReference>
<dbReference type="Gene3D" id="3.40.50.1820">
    <property type="entry name" value="alpha/beta hydrolase"/>
    <property type="match status" value="1"/>
</dbReference>
<comment type="catalytic activity">
    <reaction evidence="1">
        <text>a triacylglycerol + H2O = a diacylglycerol + a fatty acid + H(+)</text>
        <dbReference type="Rhea" id="RHEA:12044"/>
        <dbReference type="ChEBI" id="CHEBI:15377"/>
        <dbReference type="ChEBI" id="CHEBI:15378"/>
        <dbReference type="ChEBI" id="CHEBI:17855"/>
        <dbReference type="ChEBI" id="CHEBI:18035"/>
        <dbReference type="ChEBI" id="CHEBI:28868"/>
        <dbReference type="EC" id="3.1.1.3"/>
    </reaction>
</comment>
<evidence type="ECO:0000313" key="6">
    <source>
        <dbReference type="EMBL" id="SGY41167.1"/>
    </source>
</evidence>
<dbReference type="Pfam" id="PF03583">
    <property type="entry name" value="LIP"/>
    <property type="match status" value="1"/>
</dbReference>
<evidence type="ECO:0000313" key="7">
    <source>
        <dbReference type="Proteomes" id="UP000249464"/>
    </source>
</evidence>
<organism evidence="6 7">
    <name type="scientific">Microbotryum silenes-dioicae</name>
    <dbReference type="NCBI Taxonomy" id="796604"/>
    <lineage>
        <taxon>Eukaryota</taxon>
        <taxon>Fungi</taxon>
        <taxon>Dikarya</taxon>
        <taxon>Basidiomycota</taxon>
        <taxon>Pucciniomycotina</taxon>
        <taxon>Microbotryomycetes</taxon>
        <taxon>Microbotryales</taxon>
        <taxon>Microbotryaceae</taxon>
        <taxon>Microbotryum</taxon>
    </lineage>
</organism>
<dbReference type="AlphaFoldDB" id="A0A2X0M1N3"/>
<dbReference type="PANTHER" id="PTHR34853:SF1">
    <property type="entry name" value="LIPASE 5"/>
    <property type="match status" value="1"/>
</dbReference>
<keyword evidence="4" id="KW-0442">Lipid degradation</keyword>
<accession>A0A2X0M1N3</accession>
<keyword evidence="3" id="KW-0378">Hydrolase</keyword>
<keyword evidence="5" id="KW-0443">Lipid metabolism</keyword>
<evidence type="ECO:0000256" key="3">
    <source>
        <dbReference type="ARBA" id="ARBA00022801"/>
    </source>
</evidence>
<reference evidence="6 7" key="1">
    <citation type="submission" date="2016-11" db="EMBL/GenBank/DDBJ databases">
        <authorList>
            <person name="Jaros S."/>
            <person name="Januszkiewicz K."/>
            <person name="Wedrychowicz H."/>
        </authorList>
    </citation>
    <scope>NUCLEOTIDE SEQUENCE [LARGE SCALE GENOMIC DNA]</scope>
</reference>
<dbReference type="GO" id="GO:0016042">
    <property type="term" value="P:lipid catabolic process"/>
    <property type="evidence" value="ECO:0007669"/>
    <property type="project" value="UniProtKB-KW"/>
</dbReference>
<dbReference type="SUPFAM" id="SSF53474">
    <property type="entry name" value="alpha/beta-Hydrolases"/>
    <property type="match status" value="1"/>
</dbReference>
<dbReference type="EC" id="3.1.1.3" evidence="2"/>
<evidence type="ECO:0000256" key="5">
    <source>
        <dbReference type="ARBA" id="ARBA00023098"/>
    </source>
</evidence>
<dbReference type="EMBL" id="FQNC01000042">
    <property type="protein sequence ID" value="SGY41167.1"/>
    <property type="molecule type" value="Genomic_DNA"/>
</dbReference>
<sequence length="187" mass="19728">MFGHTGSSRNGSSRLLTGAWIAFVAASIFASLSAVAAAPVPVVGKAAIATAQSQCAIADFGSFAGVSLLTTNFTSLGPNLLKDPIVAKYMNMGNLATNPKETPTRPQLYMFHTSTDETVPYGPALKTAQTWCDEGARIEFTTRNGGTTHAQTQSLYSPQAIAWLDSTLKDSHVVVRQCAFLTKGLAV</sequence>
<proteinExistence type="predicted"/>
<keyword evidence="7" id="KW-1185">Reference proteome</keyword>
<protein>
    <recommendedName>
        <fullName evidence="2">triacylglycerol lipase</fullName>
        <ecNumber evidence="2">3.1.1.3</ecNumber>
    </recommendedName>
</protein>
<evidence type="ECO:0000256" key="4">
    <source>
        <dbReference type="ARBA" id="ARBA00022963"/>
    </source>
</evidence>
<dbReference type="InterPro" id="IPR005152">
    <property type="entry name" value="Lipase_secreted"/>
</dbReference>
<dbReference type="Proteomes" id="UP000249464">
    <property type="component" value="Unassembled WGS sequence"/>
</dbReference>
<evidence type="ECO:0000256" key="2">
    <source>
        <dbReference type="ARBA" id="ARBA00013279"/>
    </source>
</evidence>
<evidence type="ECO:0000256" key="1">
    <source>
        <dbReference type="ARBA" id="ARBA00001024"/>
    </source>
</evidence>